<proteinExistence type="predicted"/>
<organism evidence="1 2">
    <name type="scientific">Thanatephorus cucumeris (strain AG1-IB / isolate 7/3/14)</name>
    <name type="common">Lettuce bottom rot fungus</name>
    <name type="synonym">Rhizoctonia solani</name>
    <dbReference type="NCBI Taxonomy" id="1108050"/>
    <lineage>
        <taxon>Eukaryota</taxon>
        <taxon>Fungi</taxon>
        <taxon>Dikarya</taxon>
        <taxon>Basidiomycota</taxon>
        <taxon>Agaricomycotina</taxon>
        <taxon>Agaricomycetes</taxon>
        <taxon>Cantharellales</taxon>
        <taxon>Ceratobasidiaceae</taxon>
        <taxon>Rhizoctonia</taxon>
        <taxon>Rhizoctonia solani AG-1</taxon>
    </lineage>
</organism>
<dbReference type="STRING" id="1108050.A0A0B7FAE0"/>
<reference evidence="1 2" key="1">
    <citation type="submission" date="2014-11" db="EMBL/GenBank/DDBJ databases">
        <authorList>
            <person name="Wibberg Daniel"/>
        </authorList>
    </citation>
    <scope>NUCLEOTIDE SEQUENCE [LARGE SCALE GENOMIC DNA]</scope>
    <source>
        <strain evidence="1">Rhizoctonia solani AG1-IB 7/3/14</strain>
    </source>
</reference>
<evidence type="ECO:0000313" key="2">
    <source>
        <dbReference type="Proteomes" id="UP000059188"/>
    </source>
</evidence>
<keyword evidence="2" id="KW-1185">Reference proteome</keyword>
<protein>
    <submittedName>
        <fullName evidence="1">Uncharacterized protein</fullName>
    </submittedName>
</protein>
<accession>A0A0B7FAE0</accession>
<gene>
    <name evidence="1" type="ORF">RSOLAG1IB_07108</name>
</gene>
<dbReference type="AlphaFoldDB" id="A0A0B7FAE0"/>
<name>A0A0B7FAE0_THACB</name>
<dbReference type="Proteomes" id="UP000059188">
    <property type="component" value="Unassembled WGS sequence"/>
</dbReference>
<dbReference type="EMBL" id="LN679116">
    <property type="protein sequence ID" value="CEL54505.1"/>
    <property type="molecule type" value="Genomic_DNA"/>
</dbReference>
<evidence type="ECO:0000313" key="1">
    <source>
        <dbReference type="EMBL" id="CEL54505.1"/>
    </source>
</evidence>
<sequence>MNDPQYKHYGATPIVPLPVYYITPAPEPRRHKCRFLHACLGAALLLWVTHHLFHRHHWYIGGHPSSGQDWDWDIHMDLKGIDHDAEGCAVWDNYDPSSRSFVPSNASASLPHIKSDNDKYTFSIPTSSARYHFVSSGPIDKSTFQVVPVKSDEAQLVVEVEVAKDLEDEARVCALPSRGNSDVYGVGFYSPKNKHPYPPSSWPAFNVKVFLPITDKQQHLNAFETRLGQFEHIFPDLSAHVDFERLDLGAANVPMSFEDVVAGAIHISNANAEIRGKLTGSNRVVVKNANAPIDAELTLTGPGEIALHNANSPIASTIHLKSGDFHPRPDYHITLNNANAPISARIASQPLNSGFFLKGDTVMGDMDVHLNAAFEGGFKLSNLFRSPTVELTNKKDPSGEGRQRYLRFEKRGSTTIGSVGWGNGEHAPGQVDLSTVGKSIGLHFD</sequence>
<dbReference type="OrthoDB" id="5570013at2759"/>